<keyword evidence="3" id="KW-0804">Transcription</keyword>
<feature type="domain" description="IclR-ED" evidence="5">
    <location>
        <begin position="88"/>
        <end position="271"/>
    </location>
</feature>
<evidence type="ECO:0000259" key="4">
    <source>
        <dbReference type="PROSITE" id="PS51077"/>
    </source>
</evidence>
<dbReference type="GO" id="GO:0045892">
    <property type="term" value="P:negative regulation of DNA-templated transcription"/>
    <property type="evidence" value="ECO:0007669"/>
    <property type="project" value="TreeGrafter"/>
</dbReference>
<keyword evidence="2" id="KW-0238">DNA-binding</keyword>
<dbReference type="Pfam" id="PF09339">
    <property type="entry name" value="HTH_IclR"/>
    <property type="match status" value="1"/>
</dbReference>
<sequence>MRRRPERLSRPPGLTNCVEDRRDVIEVVVRAFSVLRCFEDQEVCLGNAEISRRCALPPSTVSRLTYTLTRMGQLTYLPQDQKYRIGPGAVAMSASMMCGNPAGAQIRSHLRQVAEGIPGFIGLVLPDRFHLVCLELARATNVLGSGSGKGSRLAMASTAAGHAYTAAIDTDACDALLVEMEREIPEKAKLLRSSIDRNRHLLRKQGYIVACGLWSPNINGIAAPVWSPRYQTFVVTTIGLSSAAYDEGRLHEEVAPRLLKLSGSIRGILEAS</sequence>
<name>A0A1M5SK25_9BRAD</name>
<reference evidence="6" key="1">
    <citation type="submission" date="2016-11" db="EMBL/GenBank/DDBJ databases">
        <authorList>
            <person name="Jaros S."/>
            <person name="Januszkiewicz K."/>
            <person name="Wedrychowicz H."/>
        </authorList>
    </citation>
    <scope>NUCLEOTIDE SEQUENCE [LARGE SCALE GENOMIC DNA]</scope>
    <source>
        <strain evidence="6">GAS242</strain>
    </source>
</reference>
<accession>A0A1M5SK25</accession>
<dbReference type="PANTHER" id="PTHR30136">
    <property type="entry name" value="HELIX-TURN-HELIX TRANSCRIPTIONAL REGULATOR, ICLR FAMILY"/>
    <property type="match status" value="1"/>
</dbReference>
<dbReference type="EMBL" id="LT670818">
    <property type="protein sequence ID" value="SHH38815.1"/>
    <property type="molecule type" value="Genomic_DNA"/>
</dbReference>
<dbReference type="PROSITE" id="PS51077">
    <property type="entry name" value="HTH_ICLR"/>
    <property type="match status" value="1"/>
</dbReference>
<dbReference type="InterPro" id="IPR036390">
    <property type="entry name" value="WH_DNA-bd_sf"/>
</dbReference>
<dbReference type="GO" id="GO:0003677">
    <property type="term" value="F:DNA binding"/>
    <property type="evidence" value="ECO:0007669"/>
    <property type="project" value="UniProtKB-KW"/>
</dbReference>
<dbReference type="PROSITE" id="PS51078">
    <property type="entry name" value="ICLR_ED"/>
    <property type="match status" value="1"/>
</dbReference>
<dbReference type="SUPFAM" id="SSF55781">
    <property type="entry name" value="GAF domain-like"/>
    <property type="match status" value="1"/>
</dbReference>
<evidence type="ECO:0000313" key="6">
    <source>
        <dbReference type="EMBL" id="SHH38815.1"/>
    </source>
</evidence>
<dbReference type="OrthoDB" id="9807558at2"/>
<dbReference type="AlphaFoldDB" id="A0A1M5SK25"/>
<evidence type="ECO:0000256" key="2">
    <source>
        <dbReference type="ARBA" id="ARBA00023125"/>
    </source>
</evidence>
<dbReference type="InterPro" id="IPR036388">
    <property type="entry name" value="WH-like_DNA-bd_sf"/>
</dbReference>
<feature type="domain" description="HTH iclR-type" evidence="4">
    <location>
        <begin position="25"/>
        <end position="87"/>
    </location>
</feature>
<dbReference type="PANTHER" id="PTHR30136:SF33">
    <property type="entry name" value="TRANSCRIPTIONAL REGULATORY PROTEIN"/>
    <property type="match status" value="1"/>
</dbReference>
<dbReference type="SUPFAM" id="SSF46785">
    <property type="entry name" value="Winged helix' DNA-binding domain"/>
    <property type="match status" value="1"/>
</dbReference>
<dbReference type="Gene3D" id="3.30.450.40">
    <property type="match status" value="1"/>
</dbReference>
<dbReference type="SMART" id="SM00346">
    <property type="entry name" value="HTH_ICLR"/>
    <property type="match status" value="1"/>
</dbReference>
<evidence type="ECO:0000256" key="1">
    <source>
        <dbReference type="ARBA" id="ARBA00023015"/>
    </source>
</evidence>
<dbReference type="InterPro" id="IPR029016">
    <property type="entry name" value="GAF-like_dom_sf"/>
</dbReference>
<gene>
    <name evidence="6" type="ORF">SAMN05444169_7191</name>
</gene>
<proteinExistence type="predicted"/>
<dbReference type="InterPro" id="IPR014757">
    <property type="entry name" value="Tscrpt_reg_IclR_C"/>
</dbReference>
<dbReference type="InterPro" id="IPR005471">
    <property type="entry name" value="Tscrpt_reg_IclR_N"/>
</dbReference>
<organism evidence="6">
    <name type="scientific">Bradyrhizobium erythrophlei</name>
    <dbReference type="NCBI Taxonomy" id="1437360"/>
    <lineage>
        <taxon>Bacteria</taxon>
        <taxon>Pseudomonadati</taxon>
        <taxon>Pseudomonadota</taxon>
        <taxon>Alphaproteobacteria</taxon>
        <taxon>Hyphomicrobiales</taxon>
        <taxon>Nitrobacteraceae</taxon>
        <taxon>Bradyrhizobium</taxon>
    </lineage>
</organism>
<keyword evidence="1" id="KW-0805">Transcription regulation</keyword>
<dbReference type="Gene3D" id="1.10.10.10">
    <property type="entry name" value="Winged helix-like DNA-binding domain superfamily/Winged helix DNA-binding domain"/>
    <property type="match status" value="1"/>
</dbReference>
<evidence type="ECO:0000259" key="5">
    <source>
        <dbReference type="PROSITE" id="PS51078"/>
    </source>
</evidence>
<dbReference type="GO" id="GO:0003700">
    <property type="term" value="F:DNA-binding transcription factor activity"/>
    <property type="evidence" value="ECO:0007669"/>
    <property type="project" value="TreeGrafter"/>
</dbReference>
<evidence type="ECO:0000256" key="3">
    <source>
        <dbReference type="ARBA" id="ARBA00023163"/>
    </source>
</evidence>
<dbReference type="InterPro" id="IPR050707">
    <property type="entry name" value="HTH_MetabolicPath_Reg"/>
</dbReference>
<dbReference type="Proteomes" id="UP000190675">
    <property type="component" value="Chromosome I"/>
</dbReference>
<protein>
    <submittedName>
        <fullName evidence="6">Transcriptional regulator, IclR family</fullName>
    </submittedName>
</protein>